<keyword evidence="3" id="KW-1185">Reference proteome</keyword>
<organism evidence="2 3">
    <name type="scientific">Roseiconus nitratireducens</name>
    <dbReference type="NCBI Taxonomy" id="2605748"/>
    <lineage>
        <taxon>Bacteria</taxon>
        <taxon>Pseudomonadati</taxon>
        <taxon>Planctomycetota</taxon>
        <taxon>Planctomycetia</taxon>
        <taxon>Pirellulales</taxon>
        <taxon>Pirellulaceae</taxon>
        <taxon>Roseiconus</taxon>
    </lineage>
</organism>
<feature type="compositionally biased region" description="Low complexity" evidence="1">
    <location>
        <begin position="116"/>
        <end position="143"/>
    </location>
</feature>
<evidence type="ECO:0000313" key="2">
    <source>
        <dbReference type="EMBL" id="KAA5547225.1"/>
    </source>
</evidence>
<name>A0A5M6DP59_9BACT</name>
<dbReference type="AlphaFoldDB" id="A0A5M6DP59"/>
<protein>
    <submittedName>
        <fullName evidence="2">Uncharacterized protein</fullName>
    </submittedName>
</protein>
<dbReference type="RefSeq" id="WP_150074365.1">
    <property type="nucleotide sequence ID" value="NZ_VWOX01000001.1"/>
</dbReference>
<evidence type="ECO:0000313" key="3">
    <source>
        <dbReference type="Proteomes" id="UP000324479"/>
    </source>
</evidence>
<accession>A0A5M6DP59</accession>
<evidence type="ECO:0000256" key="1">
    <source>
        <dbReference type="SAM" id="MobiDB-lite"/>
    </source>
</evidence>
<sequence>MYRPLQSGIFASLALTLVLGVGAVPASAGGGSGWGWKKPMNKRMGLFYTSNRNANFSRTKRTQNYSHYGHVRTQSVPVYSSTPVTVPSTSQTWGVPSQVPQHSAPVVVQPSLSHGPTSVPTTTVPPTSAAPVRKVQPRVVQPKTMPSAPVTESVLPHQSTTHTFWQ</sequence>
<proteinExistence type="predicted"/>
<dbReference type="EMBL" id="VWOX01000001">
    <property type="protein sequence ID" value="KAA5547225.1"/>
    <property type="molecule type" value="Genomic_DNA"/>
</dbReference>
<comment type="caution">
    <text evidence="2">The sequence shown here is derived from an EMBL/GenBank/DDBJ whole genome shotgun (WGS) entry which is preliminary data.</text>
</comment>
<feature type="region of interest" description="Disordered" evidence="1">
    <location>
        <begin position="111"/>
        <end position="166"/>
    </location>
</feature>
<reference evidence="2 3" key="1">
    <citation type="submission" date="2019-08" db="EMBL/GenBank/DDBJ databases">
        <authorList>
            <person name="Dhanesh K."/>
            <person name="Kumar G."/>
            <person name="Sasikala C."/>
            <person name="Venkata Ramana C."/>
        </authorList>
    </citation>
    <scope>NUCLEOTIDE SEQUENCE [LARGE SCALE GENOMIC DNA]</scope>
    <source>
        <strain evidence="2 3">JC645</strain>
    </source>
</reference>
<gene>
    <name evidence="2" type="ORF">FYK55_02150</name>
</gene>
<feature type="compositionally biased region" description="Polar residues" evidence="1">
    <location>
        <begin position="156"/>
        <end position="166"/>
    </location>
</feature>
<dbReference type="Proteomes" id="UP000324479">
    <property type="component" value="Unassembled WGS sequence"/>
</dbReference>